<dbReference type="AlphaFoldDB" id="A0A3Q9FSQ3"/>
<dbReference type="InterPro" id="IPR047661">
    <property type="entry name" value="IstB"/>
</dbReference>
<evidence type="ECO:0000313" key="5">
    <source>
        <dbReference type="EMBL" id="AZQ64722.1"/>
    </source>
</evidence>
<dbReference type="PIRSF" id="PIRSF003073">
    <property type="entry name" value="DNAC_TnpB_IstB"/>
    <property type="match status" value="1"/>
</dbReference>
<dbReference type="PANTHER" id="PTHR30050:SF4">
    <property type="entry name" value="ATP-BINDING PROTEIN RV3427C IN INSERTION SEQUENCE-RELATED"/>
    <property type="match status" value="1"/>
</dbReference>
<evidence type="ECO:0000256" key="3">
    <source>
        <dbReference type="ARBA" id="ARBA00022840"/>
    </source>
</evidence>
<dbReference type="InterPro" id="IPR003593">
    <property type="entry name" value="AAA+_ATPase"/>
</dbReference>
<accession>A0A3Q9FSQ3</accession>
<name>A0A3Q9FSQ3_9BACT</name>
<comment type="similarity">
    <text evidence="1">Belongs to the IS21/IS1162 putative ATP-binding protein family.</text>
</comment>
<evidence type="ECO:0000256" key="1">
    <source>
        <dbReference type="ARBA" id="ARBA00008059"/>
    </source>
</evidence>
<evidence type="ECO:0000313" key="7">
    <source>
        <dbReference type="EMBL" id="AZQ65378.1"/>
    </source>
</evidence>
<dbReference type="InterPro" id="IPR002611">
    <property type="entry name" value="IstB_ATP-bd"/>
</dbReference>
<dbReference type="NCBIfam" id="NF038214">
    <property type="entry name" value="IS21_help_AAA"/>
    <property type="match status" value="1"/>
</dbReference>
<dbReference type="RefSeq" id="WP_126618707.1">
    <property type="nucleotide sequence ID" value="NZ_CP034563.1"/>
</dbReference>
<proteinExistence type="inferred from homology"/>
<dbReference type="InterPro" id="IPR027417">
    <property type="entry name" value="P-loop_NTPase"/>
</dbReference>
<dbReference type="GO" id="GO:0006260">
    <property type="term" value="P:DNA replication"/>
    <property type="evidence" value="ECO:0007669"/>
    <property type="project" value="TreeGrafter"/>
</dbReference>
<dbReference type="EMBL" id="CP034563">
    <property type="protein sequence ID" value="AZQ64722.1"/>
    <property type="molecule type" value="Genomic_DNA"/>
</dbReference>
<gene>
    <name evidence="5" type="ORF">EI427_21090</name>
    <name evidence="6" type="ORF">EI427_23495</name>
    <name evidence="7" type="ORF">EI427_24510</name>
</gene>
<sequence>MKSIHHKDRIALLTKDLRLSIINKEFSKIAKQAIIENKTYEDFLLELLELEYHHRIERRHKERLKRAHFPSMKYLHDLVLNDLPQDAQAKLPLLNELSFLEEKQNVILAGNPGTGKTHMAIGLGVKACMEGYSVLFTSVPRLVTQLREAKESRSQTVFENRFEKYDLVICDEFGYISFDKASAEMLFSLLSIRTDNKSTIITTNLGFDRWTEIFHDKVLTAAMVDRLNHQSIYINMNGESYRMKKTKENLLANTE</sequence>
<evidence type="ECO:0000313" key="6">
    <source>
        <dbReference type="EMBL" id="AZQ65181.1"/>
    </source>
</evidence>
<dbReference type="KEGG" id="fll:EI427_24510"/>
<dbReference type="KEGG" id="fll:EI427_23495"/>
<protein>
    <submittedName>
        <fullName evidence="6">AAA family ATPase</fullName>
    </submittedName>
</protein>
<reference evidence="6 8" key="1">
    <citation type="submission" date="2018-12" db="EMBL/GenBank/DDBJ databases">
        <title>Flammeovirga pectinis sp. nov., isolated from the gut of the Korean scallop, Patinopecten yessoensis.</title>
        <authorList>
            <person name="Bae J.-W."/>
            <person name="Jeong Y.-S."/>
            <person name="Kang W."/>
        </authorList>
    </citation>
    <scope>NUCLEOTIDE SEQUENCE [LARGE SCALE GENOMIC DNA]</scope>
    <source>
        <strain evidence="6 8">L12M1</strain>
    </source>
</reference>
<dbReference type="OrthoDB" id="8064373at2"/>
<dbReference type="InterPro" id="IPR028350">
    <property type="entry name" value="DNAC/IstB-like"/>
</dbReference>
<organism evidence="6 8">
    <name type="scientific">Flammeovirga pectinis</name>
    <dbReference type="NCBI Taxonomy" id="2494373"/>
    <lineage>
        <taxon>Bacteria</taxon>
        <taxon>Pseudomonadati</taxon>
        <taxon>Bacteroidota</taxon>
        <taxon>Cytophagia</taxon>
        <taxon>Cytophagales</taxon>
        <taxon>Flammeovirgaceae</taxon>
        <taxon>Flammeovirga</taxon>
    </lineage>
</organism>
<keyword evidence="8" id="KW-1185">Reference proteome</keyword>
<dbReference type="Proteomes" id="UP000267268">
    <property type="component" value="Chromosome 2"/>
</dbReference>
<keyword evidence="2" id="KW-0547">Nucleotide-binding</keyword>
<evidence type="ECO:0000256" key="2">
    <source>
        <dbReference type="ARBA" id="ARBA00022741"/>
    </source>
</evidence>
<dbReference type="EMBL" id="CP034563">
    <property type="protein sequence ID" value="AZQ65181.1"/>
    <property type="molecule type" value="Genomic_DNA"/>
</dbReference>
<feature type="domain" description="AAA+ ATPase" evidence="4">
    <location>
        <begin position="102"/>
        <end position="237"/>
    </location>
</feature>
<dbReference type="SUPFAM" id="SSF52540">
    <property type="entry name" value="P-loop containing nucleoside triphosphate hydrolases"/>
    <property type="match status" value="1"/>
</dbReference>
<dbReference type="Pfam" id="PF01695">
    <property type="entry name" value="IstB_IS21"/>
    <property type="match status" value="1"/>
</dbReference>
<evidence type="ECO:0000259" key="4">
    <source>
        <dbReference type="SMART" id="SM00382"/>
    </source>
</evidence>
<evidence type="ECO:0000313" key="8">
    <source>
        <dbReference type="Proteomes" id="UP000267268"/>
    </source>
</evidence>
<dbReference type="PANTHER" id="PTHR30050">
    <property type="entry name" value="CHROMOSOMAL REPLICATION INITIATOR PROTEIN DNAA"/>
    <property type="match status" value="1"/>
</dbReference>
<dbReference type="KEGG" id="fll:EI427_21090"/>
<dbReference type="GO" id="GO:0005524">
    <property type="term" value="F:ATP binding"/>
    <property type="evidence" value="ECO:0007669"/>
    <property type="project" value="UniProtKB-KW"/>
</dbReference>
<keyword evidence="3" id="KW-0067">ATP-binding</keyword>
<dbReference type="SMART" id="SM00382">
    <property type="entry name" value="AAA"/>
    <property type="match status" value="1"/>
</dbReference>
<dbReference type="Gene3D" id="3.40.50.300">
    <property type="entry name" value="P-loop containing nucleotide triphosphate hydrolases"/>
    <property type="match status" value="1"/>
</dbReference>
<dbReference type="EMBL" id="CP034563">
    <property type="protein sequence ID" value="AZQ65378.1"/>
    <property type="molecule type" value="Genomic_DNA"/>
</dbReference>
<dbReference type="CDD" id="cd00009">
    <property type="entry name" value="AAA"/>
    <property type="match status" value="1"/>
</dbReference>